<protein>
    <submittedName>
        <fullName evidence="3">Uncharacterized protein</fullName>
    </submittedName>
</protein>
<dbReference type="AlphaFoldDB" id="A0A914P7D9"/>
<sequence>MSSSPPPAYYTRPNSTDKYGIPVNCSTYLDNVGLPAVTLPGAIYAAPEIISISPVDPGYYNTPTNVNSVITVTQPEHFPRLREGDLTTSDGGRYFVRRDGRTEYLTKQKFGDRRKLKCIITCICIILLIIIICLAIYVPNKMKADKAAYAAEHHKENEEKLKKQAEQAVKSVMANMPTSTMP</sequence>
<evidence type="ECO:0000313" key="2">
    <source>
        <dbReference type="Proteomes" id="UP000887578"/>
    </source>
</evidence>
<evidence type="ECO:0000256" key="1">
    <source>
        <dbReference type="SAM" id="Phobius"/>
    </source>
</evidence>
<keyword evidence="1" id="KW-0472">Membrane</keyword>
<keyword evidence="1" id="KW-0812">Transmembrane</keyword>
<accession>A0A914P7D9</accession>
<dbReference type="WBParaSite" id="PDA_v2.g13328.t1">
    <property type="protein sequence ID" value="PDA_v2.g13328.t1"/>
    <property type="gene ID" value="PDA_v2.g13328"/>
</dbReference>
<name>A0A914P7D9_9BILA</name>
<reference evidence="3" key="1">
    <citation type="submission" date="2022-11" db="UniProtKB">
        <authorList>
            <consortium name="WormBaseParasite"/>
        </authorList>
    </citation>
    <scope>IDENTIFICATION</scope>
</reference>
<keyword evidence="1" id="KW-1133">Transmembrane helix</keyword>
<keyword evidence="2" id="KW-1185">Reference proteome</keyword>
<proteinExistence type="predicted"/>
<feature type="transmembrane region" description="Helical" evidence="1">
    <location>
        <begin position="118"/>
        <end position="138"/>
    </location>
</feature>
<dbReference type="Proteomes" id="UP000887578">
    <property type="component" value="Unplaced"/>
</dbReference>
<evidence type="ECO:0000313" key="3">
    <source>
        <dbReference type="WBParaSite" id="PDA_v2.g13328.t1"/>
    </source>
</evidence>
<organism evidence="2 3">
    <name type="scientific">Panagrolaimus davidi</name>
    <dbReference type="NCBI Taxonomy" id="227884"/>
    <lineage>
        <taxon>Eukaryota</taxon>
        <taxon>Metazoa</taxon>
        <taxon>Ecdysozoa</taxon>
        <taxon>Nematoda</taxon>
        <taxon>Chromadorea</taxon>
        <taxon>Rhabditida</taxon>
        <taxon>Tylenchina</taxon>
        <taxon>Panagrolaimomorpha</taxon>
        <taxon>Panagrolaimoidea</taxon>
        <taxon>Panagrolaimidae</taxon>
        <taxon>Panagrolaimus</taxon>
    </lineage>
</organism>